<dbReference type="Gene3D" id="3.40.50.300">
    <property type="entry name" value="P-loop containing nucleotide triphosphate hydrolases"/>
    <property type="match status" value="1"/>
</dbReference>
<gene>
    <name evidence="6" type="primary">malK_2</name>
    <name evidence="6" type="ORF">NTH_00939</name>
</gene>
<dbReference type="SUPFAM" id="SSF50331">
    <property type="entry name" value="MOP-like"/>
    <property type="match status" value="1"/>
</dbReference>
<dbReference type="Pfam" id="PF00005">
    <property type="entry name" value="ABC_tran"/>
    <property type="match status" value="1"/>
</dbReference>
<dbReference type="Gene3D" id="2.40.50.100">
    <property type="match status" value="1"/>
</dbReference>
<evidence type="ECO:0000256" key="1">
    <source>
        <dbReference type="ARBA" id="ARBA00005417"/>
    </source>
</evidence>
<evidence type="ECO:0000313" key="7">
    <source>
        <dbReference type="Proteomes" id="UP001342418"/>
    </source>
</evidence>
<dbReference type="SUPFAM" id="SSF52540">
    <property type="entry name" value="P-loop containing nucleoside triphosphate hydrolases"/>
    <property type="match status" value="1"/>
</dbReference>
<feature type="domain" description="ABC transporter" evidence="5">
    <location>
        <begin position="5"/>
        <end position="235"/>
    </location>
</feature>
<dbReference type="PANTHER" id="PTHR42781">
    <property type="entry name" value="SPERMIDINE/PUTRESCINE IMPORT ATP-BINDING PROTEIN POTA"/>
    <property type="match status" value="1"/>
</dbReference>
<sequence>MNGYLQINGVTKRFGDFTALEKVDLSVEKGEFVTFLGPSGSGKTTTLMIMAGFEKATHGDVLIEGRSISRLAPHERNIGIVFQNYALFPHKTAAENVYFPLQMRGVGKADGLRRAKEMLDLVGLSGMAERYPKELSGGQQQRVALARALVFEPSLLLLDEPLGALDKNLREQMQIEIKRIQRTLGVTTIFVTHDQSEAMSMSDRIVVFEKGRIEQAATPLDIYHRPKTKFVAGFVGESNLVPAKVSDAAAGVAVSPALGPCDFEPAEGISAGDDLTLLIRPEHIRLSRQPLEGRQNASMLVDTIVNYGDNALVIGRVGDLPMRVRVLGADVVVIREGENCCISWPPEAVFAIPDLPGR</sequence>
<dbReference type="InterPro" id="IPR003593">
    <property type="entry name" value="AAA+_ATPase"/>
</dbReference>
<accession>A0ABY5MFC4</accession>
<dbReference type="Proteomes" id="UP001342418">
    <property type="component" value="Chromosome"/>
</dbReference>
<keyword evidence="4 6" id="KW-0067">ATP-binding</keyword>
<keyword evidence="3" id="KW-0547">Nucleotide-binding</keyword>
<dbReference type="InterPro" id="IPR017871">
    <property type="entry name" value="ABC_transporter-like_CS"/>
</dbReference>
<evidence type="ECO:0000313" key="6">
    <source>
        <dbReference type="EMBL" id="UUP16492.1"/>
    </source>
</evidence>
<dbReference type="PANTHER" id="PTHR42781:SF4">
    <property type="entry name" value="SPERMIDINE_PUTRESCINE IMPORT ATP-BINDING PROTEIN POTA"/>
    <property type="match status" value="1"/>
</dbReference>
<name>A0ABY5MFC4_9HYPH</name>
<keyword evidence="7" id="KW-1185">Reference proteome</keyword>
<organism evidence="6 7">
    <name type="scientific">Nitratireductor thuwali</name>
    <dbReference type="NCBI Taxonomy" id="2267699"/>
    <lineage>
        <taxon>Bacteria</taxon>
        <taxon>Pseudomonadati</taxon>
        <taxon>Pseudomonadota</taxon>
        <taxon>Alphaproteobacteria</taxon>
        <taxon>Hyphomicrobiales</taxon>
        <taxon>Phyllobacteriaceae</taxon>
        <taxon>Nitratireductor</taxon>
    </lineage>
</organism>
<dbReference type="SMART" id="SM00382">
    <property type="entry name" value="AAA"/>
    <property type="match status" value="1"/>
</dbReference>
<evidence type="ECO:0000256" key="3">
    <source>
        <dbReference type="ARBA" id="ARBA00022741"/>
    </source>
</evidence>
<dbReference type="EMBL" id="CP030941">
    <property type="protein sequence ID" value="UUP16492.1"/>
    <property type="molecule type" value="Genomic_DNA"/>
</dbReference>
<protein>
    <submittedName>
        <fullName evidence="6">Maltose/maltodextrin import ATP-binding protein MalK</fullName>
    </submittedName>
</protein>
<dbReference type="PROSITE" id="PS50893">
    <property type="entry name" value="ABC_TRANSPORTER_2"/>
    <property type="match status" value="1"/>
</dbReference>
<dbReference type="InterPro" id="IPR003439">
    <property type="entry name" value="ABC_transporter-like_ATP-bd"/>
</dbReference>
<reference evidence="6 7" key="1">
    <citation type="submission" date="2018-07" db="EMBL/GenBank/DDBJ databases">
        <title>Genome sequence of Nitratireductor thuwali#1536.</title>
        <authorList>
            <person name="Michoud G."/>
            <person name="Merlino G."/>
            <person name="Sefrji F.O."/>
            <person name="Daffonchio D."/>
        </authorList>
    </citation>
    <scope>NUCLEOTIDE SEQUENCE [LARGE SCALE GENOMIC DNA]</scope>
    <source>
        <strain evidence="7">Nit1536</strain>
    </source>
</reference>
<dbReference type="InterPro" id="IPR027417">
    <property type="entry name" value="P-loop_NTPase"/>
</dbReference>
<comment type="similarity">
    <text evidence="1">Belongs to the ABC transporter superfamily.</text>
</comment>
<dbReference type="InterPro" id="IPR050093">
    <property type="entry name" value="ABC_SmlMolc_Importer"/>
</dbReference>
<evidence type="ECO:0000259" key="5">
    <source>
        <dbReference type="PROSITE" id="PS50893"/>
    </source>
</evidence>
<dbReference type="InterPro" id="IPR013611">
    <property type="entry name" value="Transp-assoc_OB_typ2"/>
</dbReference>
<dbReference type="GO" id="GO:0005524">
    <property type="term" value="F:ATP binding"/>
    <property type="evidence" value="ECO:0007669"/>
    <property type="project" value="UniProtKB-KW"/>
</dbReference>
<dbReference type="RefSeq" id="WP_338528910.1">
    <property type="nucleotide sequence ID" value="NZ_CP030941.1"/>
</dbReference>
<evidence type="ECO:0000256" key="2">
    <source>
        <dbReference type="ARBA" id="ARBA00022448"/>
    </source>
</evidence>
<dbReference type="PROSITE" id="PS00211">
    <property type="entry name" value="ABC_TRANSPORTER_1"/>
    <property type="match status" value="1"/>
</dbReference>
<evidence type="ECO:0000256" key="4">
    <source>
        <dbReference type="ARBA" id="ARBA00022840"/>
    </source>
</evidence>
<dbReference type="InterPro" id="IPR008995">
    <property type="entry name" value="Mo/tungstate-bd_C_term_dom"/>
</dbReference>
<proteinExistence type="inferred from homology"/>
<dbReference type="Pfam" id="PF08402">
    <property type="entry name" value="TOBE_2"/>
    <property type="match status" value="1"/>
</dbReference>
<keyword evidence="2" id="KW-0813">Transport</keyword>